<name>A0A9W8J1W3_9AGAR</name>
<proteinExistence type="predicted"/>
<dbReference type="EMBL" id="JANBPK010000979">
    <property type="protein sequence ID" value="KAJ2927551.1"/>
    <property type="molecule type" value="Genomic_DNA"/>
</dbReference>
<feature type="chain" id="PRO_5040733369" description="FAS1 domain-containing protein" evidence="1">
    <location>
        <begin position="26"/>
        <end position="350"/>
    </location>
</feature>
<feature type="non-terminal residue" evidence="3">
    <location>
        <position position="1"/>
    </location>
</feature>
<accession>A0A9W8J1W3</accession>
<feature type="signal peptide" evidence="1">
    <location>
        <begin position="1"/>
        <end position="25"/>
    </location>
</feature>
<dbReference type="AlphaFoldDB" id="A0A9W8J1W3"/>
<dbReference type="InterPro" id="IPR036378">
    <property type="entry name" value="FAS1_dom_sf"/>
</dbReference>
<protein>
    <recommendedName>
        <fullName evidence="2">FAS1 domain-containing protein</fullName>
    </recommendedName>
</protein>
<evidence type="ECO:0000259" key="2">
    <source>
        <dbReference type="PROSITE" id="PS50213"/>
    </source>
</evidence>
<evidence type="ECO:0000256" key="1">
    <source>
        <dbReference type="SAM" id="SignalP"/>
    </source>
</evidence>
<dbReference type="SMART" id="SM00554">
    <property type="entry name" value="FAS1"/>
    <property type="match status" value="2"/>
</dbReference>
<keyword evidence="4" id="KW-1185">Reference proteome</keyword>
<evidence type="ECO:0000313" key="3">
    <source>
        <dbReference type="EMBL" id="KAJ2927551.1"/>
    </source>
</evidence>
<organism evidence="3 4">
    <name type="scientific">Candolleomyces eurysporus</name>
    <dbReference type="NCBI Taxonomy" id="2828524"/>
    <lineage>
        <taxon>Eukaryota</taxon>
        <taxon>Fungi</taxon>
        <taxon>Dikarya</taxon>
        <taxon>Basidiomycota</taxon>
        <taxon>Agaricomycotina</taxon>
        <taxon>Agaricomycetes</taxon>
        <taxon>Agaricomycetidae</taxon>
        <taxon>Agaricales</taxon>
        <taxon>Agaricineae</taxon>
        <taxon>Psathyrellaceae</taxon>
        <taxon>Candolleomyces</taxon>
    </lineage>
</organism>
<feature type="domain" description="FAS1" evidence="2">
    <location>
        <begin position="25"/>
        <end position="183"/>
    </location>
</feature>
<dbReference type="Pfam" id="PF02469">
    <property type="entry name" value="Fasciclin"/>
    <property type="match status" value="2"/>
</dbReference>
<dbReference type="Proteomes" id="UP001140091">
    <property type="component" value="Unassembled WGS sequence"/>
</dbReference>
<dbReference type="PROSITE" id="PS50213">
    <property type="entry name" value="FAS1"/>
    <property type="match status" value="2"/>
</dbReference>
<evidence type="ECO:0000313" key="4">
    <source>
        <dbReference type="Proteomes" id="UP001140091"/>
    </source>
</evidence>
<reference evidence="3" key="1">
    <citation type="submission" date="2022-06" db="EMBL/GenBank/DDBJ databases">
        <title>Genome Sequence of Candolleomyces eurysporus.</title>
        <authorList>
            <person name="Buettner E."/>
        </authorList>
    </citation>
    <scope>NUCLEOTIDE SEQUENCE</scope>
    <source>
        <strain evidence="3">VTCC 930004</strain>
    </source>
</reference>
<dbReference type="OrthoDB" id="286301at2759"/>
<dbReference type="SUPFAM" id="SSF82153">
    <property type="entry name" value="FAS1 domain"/>
    <property type="match status" value="2"/>
</dbReference>
<dbReference type="InterPro" id="IPR000782">
    <property type="entry name" value="FAS1_domain"/>
</dbReference>
<feature type="domain" description="FAS1" evidence="2">
    <location>
        <begin position="185"/>
        <end position="313"/>
    </location>
</feature>
<dbReference type="GO" id="GO:0005615">
    <property type="term" value="C:extracellular space"/>
    <property type="evidence" value="ECO:0007669"/>
    <property type="project" value="TreeGrafter"/>
</dbReference>
<dbReference type="PANTHER" id="PTHR10900">
    <property type="entry name" value="PERIOSTIN-RELATED"/>
    <property type="match status" value="1"/>
</dbReference>
<sequence length="350" mass="37253">MFFKIPRALAIPILTVLILTLFTNAATVQEVIAERPELSRFNAITTRFPAVLRDLTVAGGTLLAPNNDAVSSFIASAGIPDVASITEASARELLSYHVLPLALRSTDLSRSGGALADTSLLDDRLANLQGSPNVVFASAFGSTGQEVAPSGLKIYSGVGTPSNVTTQDVVFDDGYLHVIDRVLNFPRPCTETAEAASLSRLLRALERANLTEAVDTTPKFTCFAPTDAAFQRAGIDVETLSPQTLANALMYHSIVGDVGYSTAFEDGREYQTLLGVNVTVHKRAGQLFINDVAVLQGNVIMSNGVAHVLDGADPCPAIGPVTSHNTYVQRNIEYSAHYNNQHPSSPNVGQ</sequence>
<dbReference type="InterPro" id="IPR050904">
    <property type="entry name" value="Adhesion/Biosynth-related"/>
</dbReference>
<keyword evidence="1" id="KW-0732">Signal</keyword>
<gene>
    <name evidence="3" type="ORF">H1R20_g9545</name>
</gene>
<dbReference type="PANTHER" id="PTHR10900:SF77">
    <property type="entry name" value="FI19380P1"/>
    <property type="match status" value="1"/>
</dbReference>
<comment type="caution">
    <text evidence="3">The sequence shown here is derived from an EMBL/GenBank/DDBJ whole genome shotgun (WGS) entry which is preliminary data.</text>
</comment>
<dbReference type="Gene3D" id="2.30.180.10">
    <property type="entry name" value="FAS1 domain"/>
    <property type="match status" value="2"/>
</dbReference>